<organism evidence="4 5">
    <name type="scientific">Phytophthora nicotianae</name>
    <name type="common">Potato buckeye rot agent</name>
    <name type="synonym">Phytophthora parasitica</name>
    <dbReference type="NCBI Taxonomy" id="4792"/>
    <lineage>
        <taxon>Eukaryota</taxon>
        <taxon>Sar</taxon>
        <taxon>Stramenopiles</taxon>
        <taxon>Oomycota</taxon>
        <taxon>Peronosporomycetes</taxon>
        <taxon>Peronosporales</taxon>
        <taxon>Peronosporaceae</taxon>
        <taxon>Phytophthora</taxon>
    </lineage>
</organism>
<dbReference type="VEuPathDB" id="FungiDB:PPTG_10030"/>
<dbReference type="InterPro" id="IPR019734">
    <property type="entry name" value="TPR_rpt"/>
</dbReference>
<dbReference type="AlphaFoldDB" id="W2J7L2"/>
<feature type="region of interest" description="Disordered" evidence="2">
    <location>
        <begin position="915"/>
        <end position="952"/>
    </location>
</feature>
<dbReference type="Proteomes" id="UP000053236">
    <property type="component" value="Unassembled WGS sequence"/>
</dbReference>
<dbReference type="EMBL" id="KI685757">
    <property type="protein sequence ID" value="ETK89002.1"/>
    <property type="molecule type" value="Genomic_DNA"/>
</dbReference>
<dbReference type="Proteomes" id="UP000053864">
    <property type="component" value="Unassembled WGS sequence"/>
</dbReference>
<sequence>MSFDPSKLMEHLANLSEQEQAAFTQNILNRAEEMEQQAQQSRTREGLIQQFKKKRSTFVRPGGIYAEKKCSEALKAGAVPMGFTLDDTKPKSDMRLLKTLKPMLVEELELGTVHRGRYLCGWVAIDDAFFSISATSLLLEDVTGDLVELAVYGILDSELPLLEKQCQVASGFPKGRAIVVLEPYYKVRMDGTVGIRVDESEEIISWRDVPTDLVSWKNLGNDFFSTLNCQNEGRGALACYQRAIQAEQPDVSTLAQLLNNIATCRFKKGDYGTAVQLSGAAVHLDPTNFKGWLRLASSLGENGAETIAARVVAHARNTLPNILPKQLQLLQNIVKTGSAMETSRFRSFAEWCCKLASPGLVKCGEELSGNTETAEVWREKGSDWFAKGDLEAAEECYRKGISACASCCHDVSLVLNNIAAVHLMTFRDSKDVPGISSRGFSTSSEASEGMVPNAEMALLNSTTAGIISPLNHKAWTRRVRCMESLGMTQAECISDLKAIHSSILSTASFGTFGTEENKKIQEFKRNTDAEIQRRSQQHNKPKSVHKVSETPTHVQREQRDTLRPESIAAAVKSNEKNVFTSSRDEDTEDIDEYIARMEKLENITRFAFAASDPQQQKKLPREVLMFVKNPPPQVHVEFPKQRGWPSGIDATFARKALYRAYLNASSSPWMTASVMREGAYFANIDPADMIKRWHGTAAMQILYERSKSLRFGDIIDAREVESGYIPAYDARIRSNFANNPNRAEVYFFGTTHVAIGFNDFSSLLAATLHDEQKKNLPLKFVGFERSEFTVAKCKIVAQMLALPEIPIWSVMEVWLSSTWSETTLKHFRQTANKVLESTGQNENSKVISYLKHWVSAKPISGSKARSEFFRNLEKYNKRVFSAVYCFRREIDRLDLTQYMLTGEVHASPNAVSLVETQQEDHSEIVETSEQRTTTKKRNRKKKKDNKREASVKSTDVPLVGSLTMWNVPSGAPPLEEDIMFNTVNFTKILDDCAAKEKTKKKSTENLSVVDLFTIHIIQNLDRLRGLMRKNKLTIEVHYGVVKAVRGEAANDLENQHLLSRIALMRPYTMSWSNVLDYFIPEDFHDVARRCSIFGDCLHYGYSMNWPTQVFGASILDYDFEDCKPFIDGLLDAALGFRVQSHTLAFPLMDIFKIAGLDKLVLLPFRENPLNSTGYLLANVYKQKWVDYFMSKGELSVKAAQRLGSLCTPTNSGLQMGSMELAMPSPLYRTSTTLYMSWCYDPEIRLQVDSNPFQVGAATDIDMLARTMQQMRTDM</sequence>
<dbReference type="PANTHER" id="PTHR47643:SF2">
    <property type="entry name" value="TPR DOMAIN PROTEIN (AFU_ORTHOLOGUE AFUA_5G12710)"/>
    <property type="match status" value="1"/>
</dbReference>
<evidence type="ECO:0000256" key="2">
    <source>
        <dbReference type="SAM" id="MobiDB-lite"/>
    </source>
</evidence>
<dbReference type="PANTHER" id="PTHR47643">
    <property type="entry name" value="TPR DOMAIN PROTEIN (AFU_ORTHOLOGUE AFUA_5G12710)"/>
    <property type="match status" value="1"/>
</dbReference>
<reference evidence="3" key="1">
    <citation type="submission" date="2013-11" db="EMBL/GenBank/DDBJ databases">
        <title>The Genome Sequence of Phytophthora parasitica CJ02B3.</title>
        <authorList>
            <consortium name="The Broad Institute Genomics Platform"/>
            <person name="Russ C."/>
            <person name="Tyler B."/>
            <person name="Panabieres F."/>
            <person name="Shan W."/>
            <person name="Tripathy S."/>
            <person name="Grunwald N."/>
            <person name="Machado M."/>
            <person name="Johnson C.S."/>
            <person name="Arredondo F."/>
            <person name="Hong C."/>
            <person name="Coffey M."/>
            <person name="Young S.K."/>
            <person name="Zeng Q."/>
            <person name="Gargeya S."/>
            <person name="Fitzgerald M."/>
            <person name="Abouelleil A."/>
            <person name="Alvarado L."/>
            <person name="Chapman S.B."/>
            <person name="Gainer-Dewar J."/>
            <person name="Goldberg J."/>
            <person name="Griggs A."/>
            <person name="Gujja S."/>
            <person name="Hansen M."/>
            <person name="Howarth C."/>
            <person name="Imamovic A."/>
            <person name="Ireland A."/>
            <person name="Larimer J."/>
            <person name="McCowan C."/>
            <person name="Murphy C."/>
            <person name="Pearson M."/>
            <person name="Poon T.W."/>
            <person name="Priest M."/>
            <person name="Roberts A."/>
            <person name="Saif S."/>
            <person name="Shea T."/>
            <person name="Sykes S."/>
            <person name="Wortman J."/>
            <person name="Nusbaum C."/>
            <person name="Birren B."/>
        </authorList>
    </citation>
    <scope>NUCLEOTIDE SEQUENCE [LARGE SCALE GENOMIC DNA]</scope>
    <source>
        <strain evidence="3">CJ02B3</strain>
    </source>
</reference>
<reference evidence="4 5" key="2">
    <citation type="submission" date="2013-11" db="EMBL/GenBank/DDBJ databases">
        <title>The Genome Sequence of Phytophthora parasitica CJ05E6.</title>
        <authorList>
            <consortium name="The Broad Institute Genomics Platform"/>
            <person name="Russ C."/>
            <person name="Tyler B."/>
            <person name="Panabieres F."/>
            <person name="Shan W."/>
            <person name="Tripathy S."/>
            <person name="Grunwald N."/>
            <person name="Machado M."/>
            <person name="Johnson C.S."/>
            <person name="Arredondo F."/>
            <person name="Hong C."/>
            <person name="Coffey M."/>
            <person name="Young S.K."/>
            <person name="Zeng Q."/>
            <person name="Gargeya S."/>
            <person name="Fitzgerald M."/>
            <person name="Abouelleil A."/>
            <person name="Alvarado L."/>
            <person name="Chapman S.B."/>
            <person name="Gainer-Dewar J."/>
            <person name="Goldberg J."/>
            <person name="Griggs A."/>
            <person name="Gujja S."/>
            <person name="Hansen M."/>
            <person name="Howarth C."/>
            <person name="Imamovic A."/>
            <person name="Ireland A."/>
            <person name="Larimer J."/>
            <person name="McCowan C."/>
            <person name="Murphy C."/>
            <person name="Pearson M."/>
            <person name="Poon T.W."/>
            <person name="Priest M."/>
            <person name="Roberts A."/>
            <person name="Saif S."/>
            <person name="Shea T."/>
            <person name="Sykes S."/>
            <person name="Wortman J."/>
            <person name="Nusbaum C."/>
            <person name="Birren B."/>
        </authorList>
    </citation>
    <scope>NUCLEOTIDE SEQUENCE [LARGE SCALE GENOMIC DNA]</scope>
    <source>
        <strain evidence="4 5">CJ05E6</strain>
    </source>
</reference>
<dbReference type="PROSITE" id="PS50005">
    <property type="entry name" value="TPR"/>
    <property type="match status" value="1"/>
</dbReference>
<feature type="region of interest" description="Disordered" evidence="2">
    <location>
        <begin position="529"/>
        <end position="564"/>
    </location>
</feature>
<evidence type="ECO:0000256" key="1">
    <source>
        <dbReference type="PROSITE-ProRule" id="PRU00339"/>
    </source>
</evidence>
<dbReference type="Gene3D" id="1.25.40.10">
    <property type="entry name" value="Tetratricopeptide repeat domain"/>
    <property type="match status" value="2"/>
</dbReference>
<feature type="compositionally biased region" description="Basic residues" evidence="2">
    <location>
        <begin position="933"/>
        <end position="944"/>
    </location>
</feature>
<evidence type="ECO:0000313" key="5">
    <source>
        <dbReference type="Proteomes" id="UP000053864"/>
    </source>
</evidence>
<keyword evidence="1" id="KW-0802">TPR repeat</keyword>
<dbReference type="SMART" id="SM00028">
    <property type="entry name" value="TPR"/>
    <property type="match status" value="3"/>
</dbReference>
<evidence type="ECO:0000313" key="4">
    <source>
        <dbReference type="EMBL" id="ETL42409.1"/>
    </source>
</evidence>
<dbReference type="SUPFAM" id="SSF48452">
    <property type="entry name" value="TPR-like"/>
    <property type="match status" value="2"/>
</dbReference>
<dbReference type="EMBL" id="KI672317">
    <property type="protein sequence ID" value="ETL42409.1"/>
    <property type="molecule type" value="Genomic_DNA"/>
</dbReference>
<dbReference type="InterPro" id="IPR011990">
    <property type="entry name" value="TPR-like_helical_dom_sf"/>
</dbReference>
<feature type="compositionally biased region" description="Basic and acidic residues" evidence="2">
    <location>
        <begin position="554"/>
        <end position="563"/>
    </location>
</feature>
<accession>W2J7L2</accession>
<feature type="repeat" description="TPR" evidence="1">
    <location>
        <begin position="255"/>
        <end position="288"/>
    </location>
</feature>
<feature type="compositionally biased region" description="Basic residues" evidence="2">
    <location>
        <begin position="535"/>
        <end position="545"/>
    </location>
</feature>
<protein>
    <submittedName>
        <fullName evidence="4">Uncharacterized protein</fullName>
    </submittedName>
</protein>
<gene>
    <name evidence="3" type="ORF">L915_06843</name>
    <name evidence="4" type="ORF">L916_06785</name>
</gene>
<proteinExistence type="predicted"/>
<name>W2J7L2_PHYNI</name>
<dbReference type="InterPro" id="IPR053209">
    <property type="entry name" value="Gramillin-biosynth_MTr"/>
</dbReference>
<evidence type="ECO:0000313" key="3">
    <source>
        <dbReference type="EMBL" id="ETK89002.1"/>
    </source>
</evidence>